<dbReference type="SUPFAM" id="SSF52283">
    <property type="entry name" value="Formate/glycerate dehydrogenase catalytic domain-like"/>
    <property type="match status" value="1"/>
</dbReference>
<dbReference type="GO" id="GO:0030267">
    <property type="term" value="F:glyoxylate reductase (NADPH) activity"/>
    <property type="evidence" value="ECO:0007669"/>
    <property type="project" value="TreeGrafter"/>
</dbReference>
<evidence type="ECO:0000256" key="3">
    <source>
        <dbReference type="ARBA" id="ARBA00023027"/>
    </source>
</evidence>
<dbReference type="Pfam" id="PF02826">
    <property type="entry name" value="2-Hacid_dh_C"/>
    <property type="match status" value="1"/>
</dbReference>
<dbReference type="InterPro" id="IPR036291">
    <property type="entry name" value="NAD(P)-bd_dom_sf"/>
</dbReference>
<gene>
    <name evidence="7" type="ORF">SAMN04488001_2354</name>
</gene>
<feature type="domain" description="D-isomer specific 2-hydroxyacid dehydrogenase NAD-binding" evidence="6">
    <location>
        <begin position="110"/>
        <end position="281"/>
    </location>
</feature>
<keyword evidence="1" id="KW-0521">NADP</keyword>
<dbReference type="STRING" id="670155.SAMN04488001_2354"/>
<name>A0A1H2YWX9_9RHOB</name>
<evidence type="ECO:0000259" key="6">
    <source>
        <dbReference type="Pfam" id="PF02826"/>
    </source>
</evidence>
<organism evidence="7 8">
    <name type="scientific">Litoreibacter albidus</name>
    <dbReference type="NCBI Taxonomy" id="670155"/>
    <lineage>
        <taxon>Bacteria</taxon>
        <taxon>Pseudomonadati</taxon>
        <taxon>Pseudomonadota</taxon>
        <taxon>Alphaproteobacteria</taxon>
        <taxon>Rhodobacterales</taxon>
        <taxon>Roseobacteraceae</taxon>
        <taxon>Litoreibacter</taxon>
    </lineage>
</organism>
<dbReference type="InterPro" id="IPR050223">
    <property type="entry name" value="D-isomer_2-hydroxyacid_DH"/>
</dbReference>
<keyword evidence="8" id="KW-1185">Reference proteome</keyword>
<dbReference type="GO" id="GO:0051287">
    <property type="term" value="F:NAD binding"/>
    <property type="evidence" value="ECO:0007669"/>
    <property type="project" value="InterPro"/>
</dbReference>
<dbReference type="CDD" id="cd12156">
    <property type="entry name" value="HPPR"/>
    <property type="match status" value="1"/>
</dbReference>
<dbReference type="InterPro" id="IPR006140">
    <property type="entry name" value="D-isomer_DH_NAD-bd"/>
</dbReference>
<evidence type="ECO:0000313" key="7">
    <source>
        <dbReference type="EMBL" id="SDX09673.1"/>
    </source>
</evidence>
<dbReference type="GO" id="GO:0005829">
    <property type="term" value="C:cytosol"/>
    <property type="evidence" value="ECO:0007669"/>
    <property type="project" value="TreeGrafter"/>
</dbReference>
<dbReference type="InterPro" id="IPR029752">
    <property type="entry name" value="D-isomer_DH_CS1"/>
</dbReference>
<comment type="similarity">
    <text evidence="4">Belongs to the D-isomer specific 2-hydroxyacid dehydrogenase family.</text>
</comment>
<dbReference type="GO" id="GO:0016618">
    <property type="term" value="F:hydroxypyruvate reductase [NAD(P)H] activity"/>
    <property type="evidence" value="ECO:0007669"/>
    <property type="project" value="TreeGrafter"/>
</dbReference>
<dbReference type="OrthoDB" id="9793626at2"/>
<feature type="domain" description="D-isomer specific 2-hydroxyacid dehydrogenase catalytic" evidence="5">
    <location>
        <begin position="40"/>
        <end position="312"/>
    </location>
</feature>
<reference evidence="8" key="1">
    <citation type="submission" date="2016-10" db="EMBL/GenBank/DDBJ databases">
        <authorList>
            <person name="Varghese N."/>
            <person name="Submissions S."/>
        </authorList>
    </citation>
    <scope>NUCLEOTIDE SEQUENCE [LARGE SCALE GENOMIC DNA]</scope>
    <source>
        <strain evidence="8">DSM 26922</strain>
    </source>
</reference>
<evidence type="ECO:0000259" key="5">
    <source>
        <dbReference type="Pfam" id="PF00389"/>
    </source>
</evidence>
<keyword evidence="2 4" id="KW-0560">Oxidoreductase</keyword>
<proteinExistence type="inferred from homology"/>
<protein>
    <submittedName>
        <fullName evidence="7">Lactate dehydrogenase</fullName>
    </submittedName>
</protein>
<dbReference type="PANTHER" id="PTHR10996">
    <property type="entry name" value="2-HYDROXYACID DEHYDROGENASE-RELATED"/>
    <property type="match status" value="1"/>
</dbReference>
<dbReference type="Gene3D" id="3.40.50.720">
    <property type="entry name" value="NAD(P)-binding Rossmann-like Domain"/>
    <property type="match status" value="2"/>
</dbReference>
<dbReference type="AlphaFoldDB" id="A0A1H2YWX9"/>
<dbReference type="PANTHER" id="PTHR10996:SF178">
    <property type="entry name" value="2-HYDROXYACID DEHYDROGENASE YGL185C-RELATED"/>
    <property type="match status" value="1"/>
</dbReference>
<dbReference type="Proteomes" id="UP000199441">
    <property type="component" value="Unassembled WGS sequence"/>
</dbReference>
<dbReference type="Pfam" id="PF00389">
    <property type="entry name" value="2-Hacid_dh"/>
    <property type="match status" value="1"/>
</dbReference>
<sequence>MSTPNLLMIGGATEEMMSRLTPEFTVHKLSEIADFDSWAAEHGASVEAVMTNGHDGVSPAIMAALPNLKAVSGYGVGYDAVDTDACVARGIKVSHTPDVLNGEVANTTLLLMLAGLRNFRHDEAWARSGDWEAKGGAPLSTSPDGKTIGILGLGRIGQEIADRLAVFNPTIVYHTRTKKDVPYTYYDDLVEMAKACDVLVCITPGGASTNKIVNKDVLEALGPKGMLINVSRGSVVDEDALIATLESGKLGLAGLDVFEGEPHIPDALKASERTVLLPHVGSATHETRAAMGALTVDNLLQWKADGTLKTPVPECAHL</sequence>
<dbReference type="FunFam" id="3.40.50.720:FF:000213">
    <property type="entry name" value="Putative 2-hydroxyacid dehydrogenase"/>
    <property type="match status" value="1"/>
</dbReference>
<dbReference type="EMBL" id="FNOI01000004">
    <property type="protein sequence ID" value="SDX09673.1"/>
    <property type="molecule type" value="Genomic_DNA"/>
</dbReference>
<keyword evidence="3" id="KW-0520">NAD</keyword>
<evidence type="ECO:0000313" key="8">
    <source>
        <dbReference type="Proteomes" id="UP000199441"/>
    </source>
</evidence>
<evidence type="ECO:0000256" key="1">
    <source>
        <dbReference type="ARBA" id="ARBA00022857"/>
    </source>
</evidence>
<evidence type="ECO:0000256" key="2">
    <source>
        <dbReference type="ARBA" id="ARBA00023002"/>
    </source>
</evidence>
<dbReference type="RefSeq" id="WP_089947131.1">
    <property type="nucleotide sequence ID" value="NZ_FNOI01000004.1"/>
</dbReference>
<dbReference type="SUPFAM" id="SSF51735">
    <property type="entry name" value="NAD(P)-binding Rossmann-fold domains"/>
    <property type="match status" value="1"/>
</dbReference>
<accession>A0A1H2YWX9</accession>
<dbReference type="PROSITE" id="PS00065">
    <property type="entry name" value="D_2_HYDROXYACID_DH_1"/>
    <property type="match status" value="1"/>
</dbReference>
<dbReference type="InterPro" id="IPR006139">
    <property type="entry name" value="D-isomer_2_OHA_DH_cat_dom"/>
</dbReference>
<evidence type="ECO:0000256" key="4">
    <source>
        <dbReference type="RuleBase" id="RU003719"/>
    </source>
</evidence>